<evidence type="ECO:0008006" key="2">
    <source>
        <dbReference type="Google" id="ProtNLM"/>
    </source>
</evidence>
<dbReference type="EMBL" id="BART01000104">
    <property type="protein sequence ID" value="GAG64464.1"/>
    <property type="molecule type" value="Genomic_DNA"/>
</dbReference>
<name>X0Z5T6_9ZZZZ</name>
<proteinExistence type="predicted"/>
<reference evidence="1" key="1">
    <citation type="journal article" date="2014" name="Front. Microbiol.">
        <title>High frequency of phylogenetically diverse reductive dehalogenase-homologous genes in deep subseafloor sedimentary metagenomes.</title>
        <authorList>
            <person name="Kawai M."/>
            <person name="Futagami T."/>
            <person name="Toyoda A."/>
            <person name="Takaki Y."/>
            <person name="Nishi S."/>
            <person name="Hori S."/>
            <person name="Arai W."/>
            <person name="Tsubouchi T."/>
            <person name="Morono Y."/>
            <person name="Uchiyama I."/>
            <person name="Ito T."/>
            <person name="Fujiyama A."/>
            <person name="Inagaki F."/>
            <person name="Takami H."/>
        </authorList>
    </citation>
    <scope>NUCLEOTIDE SEQUENCE</scope>
    <source>
        <strain evidence="1">Expedition CK06-06</strain>
    </source>
</reference>
<protein>
    <recommendedName>
        <fullName evidence="2">PIN domain-containing protein</fullName>
    </recommendedName>
</protein>
<organism evidence="1">
    <name type="scientific">marine sediment metagenome</name>
    <dbReference type="NCBI Taxonomy" id="412755"/>
    <lineage>
        <taxon>unclassified sequences</taxon>
        <taxon>metagenomes</taxon>
        <taxon>ecological metagenomes</taxon>
    </lineage>
</organism>
<sequence>MLKYSKENINGKIAVKIDQIAYPPTVYLDTWALFDFIEDDRLANKFIKILNNLGGTLMLSIMSVLESVGLKNQKQFQCLCDLIDSLGIDKVALLDFNFMRVSTKEKIYKKISPAIDCGLLDSFIKIHKPENPLKVSEIFSAYQQDLENGKVLEENWEQSLFPIILRARNNTDSLSNAKKRFRKRKEKAKTCKFPCTEFLWESCIDYIAINENMKMPDKEWRDIFHTIVPVAYCDFVLIDKRWRNFVKSTGLNPPQIAKVYAQRNLSEFLRDLENWKRSY</sequence>
<dbReference type="AlphaFoldDB" id="X0Z5T6"/>
<comment type="caution">
    <text evidence="1">The sequence shown here is derived from an EMBL/GenBank/DDBJ whole genome shotgun (WGS) entry which is preliminary data.</text>
</comment>
<evidence type="ECO:0000313" key="1">
    <source>
        <dbReference type="EMBL" id="GAG64464.1"/>
    </source>
</evidence>
<gene>
    <name evidence="1" type="ORF">S01H4_00691</name>
</gene>
<accession>X0Z5T6</accession>